<dbReference type="GO" id="GO:0016787">
    <property type="term" value="F:hydrolase activity"/>
    <property type="evidence" value="ECO:0007669"/>
    <property type="project" value="InterPro"/>
</dbReference>
<name>A0A0F9MZN2_9ZZZZ</name>
<gene>
    <name evidence="2" type="ORF">LCGC14_1029160</name>
</gene>
<organism evidence="2">
    <name type="scientific">marine sediment metagenome</name>
    <dbReference type="NCBI Taxonomy" id="412755"/>
    <lineage>
        <taxon>unclassified sequences</taxon>
        <taxon>metagenomes</taxon>
        <taxon>ecological metagenomes</taxon>
    </lineage>
</organism>
<evidence type="ECO:0000313" key="2">
    <source>
        <dbReference type="EMBL" id="KKN11174.1"/>
    </source>
</evidence>
<feature type="domain" description="PurE" evidence="1">
    <location>
        <begin position="125"/>
        <end position="259"/>
    </location>
</feature>
<reference evidence="2" key="1">
    <citation type="journal article" date="2015" name="Nature">
        <title>Complex archaea that bridge the gap between prokaryotes and eukaryotes.</title>
        <authorList>
            <person name="Spang A."/>
            <person name="Saw J.H."/>
            <person name="Jorgensen S.L."/>
            <person name="Zaremba-Niedzwiedzka K."/>
            <person name="Martijn J."/>
            <person name="Lind A.E."/>
            <person name="van Eijk R."/>
            <person name="Schleper C."/>
            <person name="Guy L."/>
            <person name="Ettema T.J."/>
        </authorList>
    </citation>
    <scope>NUCLEOTIDE SEQUENCE</scope>
</reference>
<dbReference type="Pfam" id="PF00731">
    <property type="entry name" value="AIRC"/>
    <property type="match status" value="1"/>
</dbReference>
<protein>
    <recommendedName>
        <fullName evidence="1">PurE domain-containing protein</fullName>
    </recommendedName>
</protein>
<sequence length="259" mass="27994">MSEIKDILLKLGEKKISIEEAERLLRANQIEEVGDIAKLDIFRKTRTGSPEVIFAQNKDPQMVLDIVKIFLNSKQYAIISRYTNDQKTLVAKHFENSNDYNMEINELGKIIVIRHKSFNFRKKGGIVGIITAGTSDIPVAIEAKVIAEAMGCNIFTSFDVGVAGIHRIFHPLSEMIKKGIHIIIVCAGMEGTLPGLVAALVDIPVIGVPISSGYGMGEKGKGALITMLQSCSPGLLVVNIDNGFGAGTSAAMIANKLAE</sequence>
<evidence type="ECO:0000259" key="1">
    <source>
        <dbReference type="SMART" id="SM01001"/>
    </source>
</evidence>
<dbReference type="PANTHER" id="PTHR43064">
    <property type="entry name" value="PHOSPHORIBOSYLAMINOIMIDAZOLE CARBOXYLASE-RELATED"/>
    <property type="match status" value="1"/>
</dbReference>
<comment type="caution">
    <text evidence="2">The sequence shown here is derived from an EMBL/GenBank/DDBJ whole genome shotgun (WGS) entry which is preliminary data.</text>
</comment>
<dbReference type="SMART" id="SM01001">
    <property type="entry name" value="AIRC"/>
    <property type="match status" value="1"/>
</dbReference>
<dbReference type="InterPro" id="IPR039476">
    <property type="entry name" value="P2CMN_synthase_LarB"/>
</dbReference>
<accession>A0A0F9MZN2</accession>
<proteinExistence type="predicted"/>
<dbReference type="EMBL" id="LAZR01004164">
    <property type="protein sequence ID" value="KKN11174.1"/>
    <property type="molecule type" value="Genomic_DNA"/>
</dbReference>
<dbReference type="GO" id="GO:0006189">
    <property type="term" value="P:'de novo' IMP biosynthetic process"/>
    <property type="evidence" value="ECO:0007669"/>
    <property type="project" value="InterPro"/>
</dbReference>
<dbReference type="PANTHER" id="PTHR43064:SF1">
    <property type="entry name" value="SLL1489 PROTEIN"/>
    <property type="match status" value="1"/>
</dbReference>
<dbReference type="AlphaFoldDB" id="A0A0F9MZN2"/>
<dbReference type="Gene3D" id="3.40.50.1970">
    <property type="match status" value="1"/>
</dbReference>
<dbReference type="NCBIfam" id="NF033503">
    <property type="entry name" value="LarB"/>
    <property type="match status" value="1"/>
</dbReference>
<dbReference type="InterPro" id="IPR000031">
    <property type="entry name" value="PurE_dom"/>
</dbReference>
<dbReference type="SUPFAM" id="SSF52255">
    <property type="entry name" value="N5-CAIR mutase (phosphoribosylaminoimidazole carboxylase, PurE)"/>
    <property type="match status" value="1"/>
</dbReference>